<dbReference type="EMBL" id="CP002278">
    <property type="protein sequence ID" value="ADP77386.1"/>
    <property type="molecule type" value="Genomic_DNA"/>
</dbReference>
<dbReference type="OrthoDB" id="7610at2157"/>
<dbReference type="PANTHER" id="PTHR21058">
    <property type="entry name" value="6,7-DIMETHYL-8-RIBITYLLUMAZINE SYNTHASE DMRL SYNTHASE LUMAZINE SYNTHASE"/>
    <property type="match status" value="1"/>
</dbReference>
<organism evidence="8 9">
    <name type="scientific">Methanothermus fervidus (strain ATCC 43054 / DSM 2088 / JCM 10308 / V24 S)</name>
    <dbReference type="NCBI Taxonomy" id="523846"/>
    <lineage>
        <taxon>Archaea</taxon>
        <taxon>Methanobacteriati</taxon>
        <taxon>Methanobacteriota</taxon>
        <taxon>Methanomada group</taxon>
        <taxon>Methanobacteria</taxon>
        <taxon>Methanobacteriales</taxon>
        <taxon>Methanothermaceae</taxon>
        <taxon>Methanothermus</taxon>
    </lineage>
</organism>
<dbReference type="SUPFAM" id="SSF52121">
    <property type="entry name" value="Lumazine synthase"/>
    <property type="match status" value="1"/>
</dbReference>
<dbReference type="NCBIfam" id="TIGR00114">
    <property type="entry name" value="lumazine-synth"/>
    <property type="match status" value="1"/>
</dbReference>
<comment type="similarity">
    <text evidence="2 7">Belongs to the DMRL synthase family.</text>
</comment>
<dbReference type="Pfam" id="PF00885">
    <property type="entry name" value="DMRL_synthase"/>
    <property type="match status" value="1"/>
</dbReference>
<reference evidence="8 9" key="1">
    <citation type="journal article" date="2010" name="Stand. Genomic Sci.">
        <title>Complete genome sequence of Methanothermus fervidus type strain (V24S).</title>
        <authorList>
            <person name="Anderson I."/>
            <person name="Djao O.D."/>
            <person name="Misra M."/>
            <person name="Chertkov O."/>
            <person name="Nolan M."/>
            <person name="Lucas S."/>
            <person name="Lapidus A."/>
            <person name="Del Rio T.G."/>
            <person name="Tice H."/>
            <person name="Cheng J.F."/>
            <person name="Tapia R."/>
            <person name="Han C."/>
            <person name="Goodwin L."/>
            <person name="Pitluck S."/>
            <person name="Liolios K."/>
            <person name="Ivanova N."/>
            <person name="Mavromatis K."/>
            <person name="Mikhailova N."/>
            <person name="Pati A."/>
            <person name="Brambilla E."/>
            <person name="Chen A."/>
            <person name="Palaniappan K."/>
            <person name="Land M."/>
            <person name="Hauser L."/>
            <person name="Chang Y.J."/>
            <person name="Jeffries C.D."/>
            <person name="Sikorski J."/>
            <person name="Spring S."/>
            <person name="Rohde M."/>
            <person name="Eichinger K."/>
            <person name="Huber H."/>
            <person name="Wirth R."/>
            <person name="Goker M."/>
            <person name="Detter J.C."/>
            <person name="Woyke T."/>
            <person name="Bristow J."/>
            <person name="Eisen J.A."/>
            <person name="Markowitz V."/>
            <person name="Hugenholtz P."/>
            <person name="Klenk H.P."/>
            <person name="Kyrpides N.C."/>
        </authorList>
    </citation>
    <scope>NUCLEOTIDE SEQUENCE [LARGE SCALE GENOMIC DNA]</scope>
    <source>
        <strain evidence="9">ATCC 43054 / DSM 2088 / JCM 10308 / V24 S</strain>
    </source>
</reference>
<evidence type="ECO:0000256" key="5">
    <source>
        <dbReference type="ARBA" id="ARBA00022679"/>
    </source>
</evidence>
<dbReference type="UniPathway" id="UPA00275">
    <property type="reaction ID" value="UER00404"/>
</dbReference>
<dbReference type="EC" id="2.5.1.78" evidence="3 7"/>
<dbReference type="GO" id="GO:0000906">
    <property type="term" value="F:6,7-dimethyl-8-ribityllumazine synthase activity"/>
    <property type="evidence" value="ECO:0007669"/>
    <property type="project" value="UniProtKB-UniRule"/>
</dbReference>
<dbReference type="InterPro" id="IPR002180">
    <property type="entry name" value="LS/RS"/>
</dbReference>
<evidence type="ECO:0000256" key="1">
    <source>
        <dbReference type="ARBA" id="ARBA00004917"/>
    </source>
</evidence>
<proteinExistence type="inferred from homology"/>
<comment type="catalytic activity">
    <reaction evidence="6 7">
        <text>(2S)-2-hydroxy-3-oxobutyl phosphate + 5-amino-6-(D-ribitylamino)uracil = 6,7-dimethyl-8-(1-D-ribityl)lumazine + phosphate + 2 H2O + H(+)</text>
        <dbReference type="Rhea" id="RHEA:26152"/>
        <dbReference type="ChEBI" id="CHEBI:15377"/>
        <dbReference type="ChEBI" id="CHEBI:15378"/>
        <dbReference type="ChEBI" id="CHEBI:15934"/>
        <dbReference type="ChEBI" id="CHEBI:43474"/>
        <dbReference type="ChEBI" id="CHEBI:58201"/>
        <dbReference type="ChEBI" id="CHEBI:58830"/>
        <dbReference type="EC" id="2.5.1.78"/>
    </reaction>
</comment>
<keyword evidence="5 7" id="KW-0808">Transferase</keyword>
<dbReference type="PANTHER" id="PTHR21058:SF0">
    <property type="entry name" value="6,7-DIMETHYL-8-RIBITYLLUMAZINE SYNTHASE"/>
    <property type="match status" value="1"/>
</dbReference>
<comment type="pathway">
    <text evidence="1 7">Cofactor biosynthesis; riboflavin biosynthesis; riboflavin from 2-hydroxy-3-oxobutyl phosphate and 5-amino-6-(D-ribitylamino)uracil: step 1/2.</text>
</comment>
<evidence type="ECO:0000256" key="2">
    <source>
        <dbReference type="ARBA" id="ARBA00007424"/>
    </source>
</evidence>
<dbReference type="InterPro" id="IPR036467">
    <property type="entry name" value="LS/RS_sf"/>
</dbReference>
<dbReference type="KEGG" id="mfv:Mfer_0587"/>
<dbReference type="Gene3D" id="3.40.50.960">
    <property type="entry name" value="Lumazine/riboflavin synthase"/>
    <property type="match status" value="1"/>
</dbReference>
<comment type="function">
    <text evidence="7">Catalyzes the formation of 6,7-dimethyl-8-ribityllumazine by condensation of 5-amino-6-(D-ribitylamino)uracil with 3,4-dihydroxy-2-butanone 4-phosphate. This is the penultimate step in the biosynthesis of riboflavin.</text>
</comment>
<gene>
    <name evidence="7" type="primary">ribH</name>
    <name evidence="8" type="ordered locus">Mfer_0587</name>
</gene>
<evidence type="ECO:0000256" key="4">
    <source>
        <dbReference type="ARBA" id="ARBA00022619"/>
    </source>
</evidence>
<feature type="active site" description="Proton donor" evidence="7">
    <location>
        <position position="75"/>
    </location>
</feature>
<dbReference type="GO" id="GO:0009349">
    <property type="term" value="C:riboflavin synthase complex"/>
    <property type="evidence" value="ECO:0007669"/>
    <property type="project" value="UniProtKB-UniRule"/>
</dbReference>
<keyword evidence="4 7" id="KW-0686">Riboflavin biosynthesis</keyword>
<dbReference type="AlphaFoldDB" id="E3GYK4"/>
<dbReference type="CDD" id="cd09211">
    <property type="entry name" value="Lumazine_synthase_archaeal"/>
    <property type="match status" value="1"/>
</dbReference>
<evidence type="ECO:0000256" key="6">
    <source>
        <dbReference type="ARBA" id="ARBA00048785"/>
    </source>
</evidence>
<sequence length="135" mass="15032">MVKLGIVVSEFNYDITQMMLKLAKEHAKFLEAEVVRVIHVPGVFEIPLAVKFLLENEDVDAVVTLGAVIEGETDHDQVVMQQASRKIIDLSLEYNKPVALGISGPGMSRLEAHERVKYAKRAVEAAVKMCKRLKS</sequence>
<dbReference type="InterPro" id="IPR034964">
    <property type="entry name" value="LS"/>
</dbReference>
<name>E3GYK4_METFV</name>
<dbReference type="HAMAP" id="MF_00178">
    <property type="entry name" value="Lumazine_synth"/>
    <property type="match status" value="1"/>
</dbReference>
<dbReference type="HOGENOM" id="CLU_089358_3_1_2"/>
<feature type="binding site" evidence="7">
    <location>
        <position position="11"/>
    </location>
    <ligand>
        <name>5-amino-6-(D-ribitylamino)uracil</name>
        <dbReference type="ChEBI" id="CHEBI:15934"/>
    </ligand>
</feature>
<dbReference type="GO" id="GO:0009231">
    <property type="term" value="P:riboflavin biosynthetic process"/>
    <property type="evidence" value="ECO:0007669"/>
    <property type="project" value="UniProtKB-UniRule"/>
</dbReference>
<feature type="binding site" evidence="7">
    <location>
        <begin position="43"/>
        <end position="45"/>
    </location>
    <ligand>
        <name>5-amino-6-(D-ribitylamino)uracil</name>
        <dbReference type="ChEBI" id="CHEBI:15934"/>
    </ligand>
</feature>
<keyword evidence="9" id="KW-1185">Reference proteome</keyword>
<dbReference type="Proteomes" id="UP000002315">
    <property type="component" value="Chromosome"/>
</dbReference>
<evidence type="ECO:0000313" key="8">
    <source>
        <dbReference type="EMBL" id="ADP77386.1"/>
    </source>
</evidence>
<feature type="binding site" evidence="7">
    <location>
        <begin position="67"/>
        <end position="69"/>
    </location>
    <ligand>
        <name>5-amino-6-(D-ribitylamino)uracil</name>
        <dbReference type="ChEBI" id="CHEBI:15934"/>
    </ligand>
</feature>
<evidence type="ECO:0000256" key="3">
    <source>
        <dbReference type="ARBA" id="ARBA00012664"/>
    </source>
</evidence>
<accession>E3GYK4</accession>
<evidence type="ECO:0000256" key="7">
    <source>
        <dbReference type="HAMAP-Rule" id="MF_00178"/>
    </source>
</evidence>
<feature type="binding site" evidence="7">
    <location>
        <position position="109"/>
    </location>
    <ligand>
        <name>(2S)-2-hydroxy-3-oxobutyl phosphate</name>
        <dbReference type="ChEBI" id="CHEBI:58830"/>
    </ligand>
</feature>
<dbReference type="FunFam" id="3.40.50.960:FF:000003">
    <property type="entry name" value="6,7-dimethyl-8-ribityllumazine synthase"/>
    <property type="match status" value="1"/>
</dbReference>
<protein>
    <recommendedName>
        <fullName evidence="3 7">6,7-dimethyl-8-ribityllumazine synthase</fullName>
        <shortName evidence="7">DMRL synthase</shortName>
        <shortName evidence="7">LS</shortName>
        <shortName evidence="7">Lumazine synthase</shortName>
        <ecNumber evidence="3 7">2.5.1.78</ecNumber>
    </recommendedName>
</protein>
<dbReference type="STRING" id="523846.Mfer_0587"/>
<feature type="binding site" evidence="7">
    <location>
        <begin position="72"/>
        <end position="73"/>
    </location>
    <ligand>
        <name>(2S)-2-hydroxy-3-oxobutyl phosphate</name>
        <dbReference type="ChEBI" id="CHEBI:58830"/>
    </ligand>
</feature>
<evidence type="ECO:0000313" key="9">
    <source>
        <dbReference type="Proteomes" id="UP000002315"/>
    </source>
</evidence>
<feature type="binding site" evidence="7">
    <location>
        <position position="100"/>
    </location>
    <ligand>
        <name>5-amino-6-(D-ribitylamino)uracil</name>
        <dbReference type="ChEBI" id="CHEBI:15934"/>
    </ligand>
</feature>